<keyword evidence="8 9" id="KW-0472">Membrane</keyword>
<dbReference type="InterPro" id="IPR023395">
    <property type="entry name" value="MCP_dom_sf"/>
</dbReference>
<evidence type="ECO:0000256" key="8">
    <source>
        <dbReference type="ARBA" id="ARBA00023136"/>
    </source>
</evidence>
<evidence type="ECO:0000256" key="2">
    <source>
        <dbReference type="ARBA" id="ARBA00006375"/>
    </source>
</evidence>
<dbReference type="SUPFAM" id="SSF103506">
    <property type="entry name" value="Mitochondrial carrier"/>
    <property type="match status" value="1"/>
</dbReference>
<dbReference type="Proteomes" id="UP001151582">
    <property type="component" value="Unassembled WGS sequence"/>
</dbReference>
<reference evidence="11" key="1">
    <citation type="submission" date="2022-07" db="EMBL/GenBank/DDBJ databases">
        <title>Phylogenomic reconstructions and comparative analyses of Kickxellomycotina fungi.</title>
        <authorList>
            <person name="Reynolds N.K."/>
            <person name="Stajich J.E."/>
            <person name="Barry K."/>
            <person name="Grigoriev I.V."/>
            <person name="Crous P."/>
            <person name="Smith M.E."/>
        </authorList>
    </citation>
    <scope>NUCLEOTIDE SEQUENCE</scope>
    <source>
        <strain evidence="11">RSA 567</strain>
    </source>
</reference>
<dbReference type="AlphaFoldDB" id="A0A9W8AXT4"/>
<evidence type="ECO:0000256" key="5">
    <source>
        <dbReference type="ARBA" id="ARBA00022737"/>
    </source>
</evidence>
<dbReference type="Gene3D" id="1.50.40.10">
    <property type="entry name" value="Mitochondrial carrier domain"/>
    <property type="match status" value="2"/>
</dbReference>
<evidence type="ECO:0000313" key="11">
    <source>
        <dbReference type="EMBL" id="KAJ1971711.1"/>
    </source>
</evidence>
<feature type="repeat" description="Solcar" evidence="9">
    <location>
        <begin position="12"/>
        <end position="103"/>
    </location>
</feature>
<dbReference type="EMBL" id="JANBQB010001274">
    <property type="protein sequence ID" value="KAJ1971711.1"/>
    <property type="molecule type" value="Genomic_DNA"/>
</dbReference>
<protein>
    <submittedName>
        <fullName evidence="11">Mitochondrial carrier protein ymc2</fullName>
    </submittedName>
</protein>
<dbReference type="PROSITE" id="PS50920">
    <property type="entry name" value="SOLCAR"/>
    <property type="match status" value="3"/>
</dbReference>
<keyword evidence="3 10" id="KW-0813">Transport</keyword>
<comment type="subcellular location">
    <subcellularLocation>
        <location evidence="1">Mitochondrion membrane</location>
        <topology evidence="1">Multi-pass membrane protein</topology>
    </subcellularLocation>
</comment>
<evidence type="ECO:0000256" key="1">
    <source>
        <dbReference type="ARBA" id="ARBA00004225"/>
    </source>
</evidence>
<dbReference type="InterPro" id="IPR018108">
    <property type="entry name" value="MCP_transmembrane"/>
</dbReference>
<name>A0A9W8AXT4_9FUNG</name>
<feature type="non-terminal residue" evidence="11">
    <location>
        <position position="1"/>
    </location>
</feature>
<feature type="repeat" description="Solcar" evidence="9">
    <location>
        <begin position="234"/>
        <end position="316"/>
    </location>
</feature>
<evidence type="ECO:0000313" key="12">
    <source>
        <dbReference type="Proteomes" id="UP001151582"/>
    </source>
</evidence>
<sequence>VMAFVEEQQGPLRAAKDCLAGSVGGILQVFSGQPFDTIKVRLQTQPQPAPGQPWLYSGTWDCVQKTCRAEGATGFYKGTTTPLVGVGVCVSIQFLVMEWMKRTLGTRFIDGKPVQGPLTGGQLFVAGATAGLANSVVSGPVEHIRTRLQVQAAVAGGDRPATTNAASARAAPLTYQGPLDCIRKIYRAHGLAGIYKGQVPTALRECFGYGAYFMAYEYLIQQTTRRRGIDRTALSAPEVCLYGAAAGFAMWFSIFPIDVVKSKLQTDRFTLDQRQYRTISDCVRQTFQREGIAGFYKGLTPCLLRAAPANAATFVG</sequence>
<dbReference type="PANTHER" id="PTHR45624:SF12">
    <property type="entry name" value="MITOCHONDRIAL ORNITHINE TRANSPORTER 1"/>
    <property type="match status" value="1"/>
</dbReference>
<evidence type="ECO:0000256" key="10">
    <source>
        <dbReference type="RuleBase" id="RU000488"/>
    </source>
</evidence>
<keyword evidence="4 9" id="KW-0812">Transmembrane</keyword>
<dbReference type="InterPro" id="IPR050567">
    <property type="entry name" value="Mitochondrial_Carrier"/>
</dbReference>
<keyword evidence="12" id="KW-1185">Reference proteome</keyword>
<comment type="similarity">
    <text evidence="2 10">Belongs to the mitochondrial carrier (TC 2.A.29) family.</text>
</comment>
<accession>A0A9W8AXT4</accession>
<dbReference type="Pfam" id="PF00153">
    <property type="entry name" value="Mito_carr"/>
    <property type="match status" value="3"/>
</dbReference>
<keyword evidence="6" id="KW-1133">Transmembrane helix</keyword>
<proteinExistence type="inferred from homology"/>
<dbReference type="PANTHER" id="PTHR45624">
    <property type="entry name" value="MITOCHONDRIAL BASIC AMINO ACIDS TRANSPORTER-RELATED"/>
    <property type="match status" value="1"/>
</dbReference>
<keyword evidence="5" id="KW-0677">Repeat</keyword>
<dbReference type="GO" id="GO:0031966">
    <property type="term" value="C:mitochondrial membrane"/>
    <property type="evidence" value="ECO:0007669"/>
    <property type="project" value="UniProtKB-SubCell"/>
</dbReference>
<dbReference type="GO" id="GO:1990575">
    <property type="term" value="P:mitochondrial L-ornithine transmembrane transport"/>
    <property type="evidence" value="ECO:0007669"/>
    <property type="project" value="TreeGrafter"/>
</dbReference>
<dbReference type="GO" id="GO:0000064">
    <property type="term" value="F:L-ornithine transmembrane transporter activity"/>
    <property type="evidence" value="ECO:0007669"/>
    <property type="project" value="TreeGrafter"/>
</dbReference>
<evidence type="ECO:0000256" key="3">
    <source>
        <dbReference type="ARBA" id="ARBA00022448"/>
    </source>
</evidence>
<evidence type="ECO:0000256" key="6">
    <source>
        <dbReference type="ARBA" id="ARBA00022989"/>
    </source>
</evidence>
<dbReference type="OrthoDB" id="409586at2759"/>
<evidence type="ECO:0000256" key="4">
    <source>
        <dbReference type="ARBA" id="ARBA00022692"/>
    </source>
</evidence>
<organism evidence="11 12">
    <name type="scientific">Dimargaris verticillata</name>
    <dbReference type="NCBI Taxonomy" id="2761393"/>
    <lineage>
        <taxon>Eukaryota</taxon>
        <taxon>Fungi</taxon>
        <taxon>Fungi incertae sedis</taxon>
        <taxon>Zoopagomycota</taxon>
        <taxon>Kickxellomycotina</taxon>
        <taxon>Dimargaritomycetes</taxon>
        <taxon>Dimargaritales</taxon>
        <taxon>Dimargaritaceae</taxon>
        <taxon>Dimargaris</taxon>
    </lineage>
</organism>
<evidence type="ECO:0000256" key="9">
    <source>
        <dbReference type="PROSITE-ProRule" id="PRU00282"/>
    </source>
</evidence>
<feature type="repeat" description="Solcar" evidence="9">
    <location>
        <begin position="118"/>
        <end position="222"/>
    </location>
</feature>
<comment type="caution">
    <text evidence="11">The sequence shown here is derived from an EMBL/GenBank/DDBJ whole genome shotgun (WGS) entry which is preliminary data.</text>
</comment>
<keyword evidence="7" id="KW-0496">Mitochondrion</keyword>
<evidence type="ECO:0000256" key="7">
    <source>
        <dbReference type="ARBA" id="ARBA00023128"/>
    </source>
</evidence>
<gene>
    <name evidence="11" type="primary">YMC2</name>
    <name evidence="11" type="ORF">H4R34_005648</name>
</gene>